<reference evidence="2 3" key="1">
    <citation type="submission" date="2018-03" db="EMBL/GenBank/DDBJ databases">
        <title>Candida pseudohaemulonii genome assembly and annotation.</title>
        <authorList>
            <person name="Munoz J.F."/>
            <person name="Gade L.G."/>
            <person name="Chow N.A."/>
            <person name="Litvintseva A.P."/>
            <person name="Loparev V.N."/>
            <person name="Cuomo C.A."/>
        </authorList>
    </citation>
    <scope>NUCLEOTIDE SEQUENCE [LARGE SCALE GENOMIC DNA]</scope>
    <source>
        <strain evidence="2 3">B12108</strain>
    </source>
</reference>
<evidence type="ECO:0000313" key="2">
    <source>
        <dbReference type="EMBL" id="PSK38176.1"/>
    </source>
</evidence>
<name>A0A2P7YQE9_9ASCO</name>
<feature type="compositionally biased region" description="Basic residues" evidence="1">
    <location>
        <begin position="478"/>
        <end position="491"/>
    </location>
</feature>
<evidence type="ECO:0000313" key="3">
    <source>
        <dbReference type="Proteomes" id="UP000241107"/>
    </source>
</evidence>
<feature type="compositionally biased region" description="Basic and acidic residues" evidence="1">
    <location>
        <begin position="440"/>
        <end position="457"/>
    </location>
</feature>
<dbReference type="AlphaFoldDB" id="A0A2P7YQE9"/>
<feature type="compositionally biased region" description="Basic and acidic residues" evidence="1">
    <location>
        <begin position="56"/>
        <end position="71"/>
    </location>
</feature>
<comment type="caution">
    <text evidence="2">The sequence shown here is derived from an EMBL/GenBank/DDBJ whole genome shotgun (WGS) entry which is preliminary data.</text>
</comment>
<feature type="region of interest" description="Disordered" evidence="1">
    <location>
        <begin position="1"/>
        <end position="98"/>
    </location>
</feature>
<dbReference type="VEuPathDB" id="FungiDB:C7M61_002731"/>
<feature type="compositionally biased region" description="Basic and acidic residues" evidence="1">
    <location>
        <begin position="23"/>
        <end position="37"/>
    </location>
</feature>
<dbReference type="Proteomes" id="UP000241107">
    <property type="component" value="Unassembled WGS sequence"/>
</dbReference>
<protein>
    <submittedName>
        <fullName evidence="2">Uncharacterized protein</fullName>
    </submittedName>
</protein>
<dbReference type="GeneID" id="36566120"/>
<feature type="compositionally biased region" description="Low complexity" evidence="1">
    <location>
        <begin position="1"/>
        <end position="12"/>
    </location>
</feature>
<sequence length="552" mass="63888">MPAVSTASTITKASKKKSFPKKSSTDRGSLKESDAHIREKKMKDKKRKRSQRKRSTKENPKAEEVVKEKPSNEGNSTKPTPAQASKPVEPIKEKKKSRKFLSNEGDSYYPSHFFTFQLIFEDFVPLNPGQPSYLELYLAQKKQECPEVKETPEPEVIPVQVEEPNLPEPVNPIQETPEQVINPVPVQETPEAEVSTDRVHATLLPLDFPVFKTWSSLSQTEKTYYPGDFLHFRKSLKEEESAYFPKDFYFWQDAWTEKSDESFTIEDFFEFRLVLDELVPLNATQKRTPKTKRVMLVDDGHLFVTDFFSFQHIVDGLESLEGQLSDYDFCLREEHFELYSRGEPEPQPEPQPVKTQEVYFPEDFCNFFQLWTSTPKYNKVFLPNDFYFWKDATNDGDTPTFLPRDFFHWQSITNEKSSESFLPLDFCSFQDIIKSIEPVPEVHPKAPDNNVTRKEGNSKLPLESTSSSKPCFVQPSKQSKKKARSSKGKNRNKKTLVPFELVFEPAPPVPAAYEPVHELDSSARSSLLDLFEYEDEFYEPDFSLAKGSKWKY</sequence>
<dbReference type="OrthoDB" id="10384156at2759"/>
<gene>
    <name evidence="2" type="ORF">C7M61_002731</name>
</gene>
<proteinExistence type="predicted"/>
<dbReference type="EMBL" id="PYFQ01000006">
    <property type="protein sequence ID" value="PSK38176.1"/>
    <property type="molecule type" value="Genomic_DNA"/>
</dbReference>
<accession>A0A2P7YQE9</accession>
<feature type="region of interest" description="Disordered" evidence="1">
    <location>
        <begin position="440"/>
        <end position="491"/>
    </location>
</feature>
<evidence type="ECO:0000256" key="1">
    <source>
        <dbReference type="SAM" id="MobiDB-lite"/>
    </source>
</evidence>
<feature type="compositionally biased region" description="Polar residues" evidence="1">
    <location>
        <begin position="72"/>
        <end position="83"/>
    </location>
</feature>
<dbReference type="RefSeq" id="XP_024713501.1">
    <property type="nucleotide sequence ID" value="XM_024858095.1"/>
</dbReference>
<keyword evidence="3" id="KW-1185">Reference proteome</keyword>
<organism evidence="2 3">
    <name type="scientific">Candidozyma pseudohaemuli</name>
    <dbReference type="NCBI Taxonomy" id="418784"/>
    <lineage>
        <taxon>Eukaryota</taxon>
        <taxon>Fungi</taxon>
        <taxon>Dikarya</taxon>
        <taxon>Ascomycota</taxon>
        <taxon>Saccharomycotina</taxon>
        <taxon>Pichiomycetes</taxon>
        <taxon>Metschnikowiaceae</taxon>
        <taxon>Candidozyma</taxon>
    </lineage>
</organism>
<feature type="compositionally biased region" description="Basic residues" evidence="1">
    <location>
        <begin position="38"/>
        <end position="55"/>
    </location>
</feature>